<comment type="caution">
    <text evidence="4">The sequence shown here is derived from an EMBL/GenBank/DDBJ whole genome shotgun (WGS) entry which is preliminary data.</text>
</comment>
<sequence>MLQFVFICNLSLPFVFLHLTMKLVYIREALMGKKKWIKSLAAGLVLMLLSTYFYTVNSSGLFYFVEGPLQDVLRKAKSVEERQPEDRIKIIKIDEKSLKAIGKFPWDRTTYAQLIEKLEQSGAAAIGIDVVLAEPSKNPADDKALADVLAKYQNVILPVQINYPSKQEQAGDLVPEKVDYPTSTLTTNRQQMAHINVFVDKDGKARKLPVGLPDENGSYIPAFSVALANLVLDDKEKVKRDDATGEWKRGSAVLPTNERNQVTTEFFTLPRQKVDAATGYEMLSFVDVLNSKNPLPLQGSIVLVGPFVTAMQDEYPTPISSVKMFGIEIHANMIQTLLESKFYKDMSKTAGIGLILLVSLLAIFLFERFRGKAALIIFIGMFLLYGGVWLTFYIAGSMFAPLVYPQFALVAIYIGSLVSHYLEERKERNRVTGIFGRFVSKSVVDELLQSGEDVKLGGSRKDISLIFVDIRGFTPMSERLEPEQVIQVLNEYLDVCTKAIFKFNGTLDKFIGDGVMAMFGAPIEYDNHPEMAVRAAIEMKSQANVLEQKLIEKYGIGVKFGLGINSGPAVVGNIGSEDLRLDYTAIGDTVNLSARLESNAKPGQILISEQTYERVKDLFVIESIGEIKVKGKEKPVAVYEVIGNL</sequence>
<organism evidence="4 5">
    <name type="scientific">Paenibacillus planticolens</name>
    <dbReference type="NCBI Taxonomy" id="2654976"/>
    <lineage>
        <taxon>Bacteria</taxon>
        <taxon>Bacillati</taxon>
        <taxon>Bacillota</taxon>
        <taxon>Bacilli</taxon>
        <taxon>Bacillales</taxon>
        <taxon>Paenibacillaceae</taxon>
        <taxon>Paenibacillus</taxon>
    </lineage>
</organism>
<dbReference type="Pfam" id="PF05226">
    <property type="entry name" value="CHASE2"/>
    <property type="match status" value="1"/>
</dbReference>
<feature type="transmembrane region" description="Helical" evidence="2">
    <location>
        <begin position="402"/>
        <end position="422"/>
    </location>
</feature>
<gene>
    <name evidence="4" type="ORF">GC097_12210</name>
</gene>
<keyword evidence="5" id="KW-1185">Reference proteome</keyword>
<accession>A0ABX1ZM62</accession>
<protein>
    <submittedName>
        <fullName evidence="4">CHASE2 domain-containing protein</fullName>
    </submittedName>
</protein>
<dbReference type="SMART" id="SM00044">
    <property type="entry name" value="CYCc"/>
    <property type="match status" value="1"/>
</dbReference>
<dbReference type="EMBL" id="WHNZ01000022">
    <property type="protein sequence ID" value="NOV00778.1"/>
    <property type="molecule type" value="Genomic_DNA"/>
</dbReference>
<keyword evidence="2" id="KW-1133">Transmembrane helix</keyword>
<dbReference type="SUPFAM" id="SSF55073">
    <property type="entry name" value="Nucleotide cyclase"/>
    <property type="match status" value="1"/>
</dbReference>
<comment type="similarity">
    <text evidence="1">Belongs to the adenylyl cyclase class-3 family.</text>
</comment>
<feature type="transmembrane region" description="Helical" evidence="2">
    <location>
        <begin position="373"/>
        <end position="396"/>
    </location>
</feature>
<dbReference type="InterPro" id="IPR007890">
    <property type="entry name" value="CHASE2"/>
</dbReference>
<proteinExistence type="inferred from homology"/>
<feature type="domain" description="Guanylate cyclase" evidence="3">
    <location>
        <begin position="464"/>
        <end position="597"/>
    </location>
</feature>
<dbReference type="PANTHER" id="PTHR43081:SF1">
    <property type="entry name" value="ADENYLATE CYCLASE, TERMINAL-DIFFERENTIATION SPECIFIC"/>
    <property type="match status" value="1"/>
</dbReference>
<dbReference type="Pfam" id="PF00211">
    <property type="entry name" value="Guanylate_cyc"/>
    <property type="match status" value="1"/>
</dbReference>
<dbReference type="PROSITE" id="PS50125">
    <property type="entry name" value="GUANYLATE_CYCLASE_2"/>
    <property type="match status" value="1"/>
</dbReference>
<evidence type="ECO:0000313" key="4">
    <source>
        <dbReference type="EMBL" id="NOV00778.1"/>
    </source>
</evidence>
<dbReference type="PANTHER" id="PTHR43081">
    <property type="entry name" value="ADENYLATE CYCLASE, TERMINAL-DIFFERENTIATION SPECIFIC-RELATED"/>
    <property type="match status" value="1"/>
</dbReference>
<dbReference type="Gene3D" id="3.30.70.1230">
    <property type="entry name" value="Nucleotide cyclase"/>
    <property type="match status" value="1"/>
</dbReference>
<dbReference type="InterPro" id="IPR050697">
    <property type="entry name" value="Adenylyl/Guanylyl_Cyclase_3/4"/>
</dbReference>
<dbReference type="Proteomes" id="UP000618579">
    <property type="component" value="Unassembled WGS sequence"/>
</dbReference>
<feature type="transmembrane region" description="Helical" evidence="2">
    <location>
        <begin position="36"/>
        <end position="54"/>
    </location>
</feature>
<evidence type="ECO:0000256" key="1">
    <source>
        <dbReference type="ARBA" id="ARBA00005381"/>
    </source>
</evidence>
<feature type="transmembrane region" description="Helical" evidence="2">
    <location>
        <begin position="349"/>
        <end position="366"/>
    </location>
</feature>
<dbReference type="SMART" id="SM01080">
    <property type="entry name" value="CHASE2"/>
    <property type="match status" value="1"/>
</dbReference>
<reference evidence="4 5" key="1">
    <citation type="submission" date="2019-10" db="EMBL/GenBank/DDBJ databases">
        <title>Description of Paenibacillus pedi sp. nov.</title>
        <authorList>
            <person name="Carlier A."/>
            <person name="Qi S."/>
        </authorList>
    </citation>
    <scope>NUCLEOTIDE SEQUENCE [LARGE SCALE GENOMIC DNA]</scope>
    <source>
        <strain evidence="4 5">LMG 31457</strain>
    </source>
</reference>
<keyword evidence="2" id="KW-0472">Membrane</keyword>
<keyword evidence="2" id="KW-0812">Transmembrane</keyword>
<dbReference type="CDD" id="cd07302">
    <property type="entry name" value="CHD"/>
    <property type="match status" value="1"/>
</dbReference>
<name>A0ABX1ZM62_9BACL</name>
<feature type="transmembrane region" description="Helical" evidence="2">
    <location>
        <begin position="6"/>
        <end position="24"/>
    </location>
</feature>
<evidence type="ECO:0000256" key="2">
    <source>
        <dbReference type="SAM" id="Phobius"/>
    </source>
</evidence>
<evidence type="ECO:0000313" key="5">
    <source>
        <dbReference type="Proteomes" id="UP000618579"/>
    </source>
</evidence>
<dbReference type="InterPro" id="IPR029787">
    <property type="entry name" value="Nucleotide_cyclase"/>
</dbReference>
<evidence type="ECO:0000259" key="3">
    <source>
        <dbReference type="PROSITE" id="PS50125"/>
    </source>
</evidence>
<dbReference type="InterPro" id="IPR001054">
    <property type="entry name" value="A/G_cyclase"/>
</dbReference>